<evidence type="ECO:0000313" key="2">
    <source>
        <dbReference type="Proteomes" id="UP000515908"/>
    </source>
</evidence>
<protein>
    <submittedName>
        <fullName evidence="1">Uncharacterized protein</fullName>
    </submittedName>
</protein>
<reference evidence="1 2" key="1">
    <citation type="submission" date="2020-08" db="EMBL/GenBank/DDBJ databases">
        <authorList>
            <person name="Newling K."/>
            <person name="Davey J."/>
            <person name="Forrester S."/>
        </authorList>
    </citation>
    <scope>NUCLEOTIDE SEQUENCE [LARGE SCALE GENOMIC DNA]</scope>
    <source>
        <strain evidence="2">Crithidia deanei Carvalho (ATCC PRA-265)</strain>
    </source>
</reference>
<gene>
    <name evidence="1" type="ORF">ADEAN_001054200</name>
</gene>
<dbReference type="AlphaFoldDB" id="S9WNQ4"/>
<sequence length="129" mass="14351">MYRPTGLDRDSYISGVRPTGAYGAPHDVDARRDNLPDNVFNYVASGVQREDRLREIEQDRRARIRLDIETGKGGKRMANSGGSHVAQTSEQLAAIADTQDRHAALLDLYQQEAAAWDDLLAQRGLATKR</sequence>
<evidence type="ECO:0000313" key="1">
    <source>
        <dbReference type="EMBL" id="CAD2222983.1"/>
    </source>
</evidence>
<keyword evidence="2" id="KW-1185">Reference proteome</keyword>
<dbReference type="Proteomes" id="UP000515908">
    <property type="component" value="Chromosome 29"/>
</dbReference>
<accession>S9WNQ4</accession>
<name>S9WNQ4_9TRYP</name>
<proteinExistence type="predicted"/>
<dbReference type="VEuPathDB" id="TriTrypDB:ADEAN_001054200"/>
<dbReference type="EMBL" id="LR877173">
    <property type="protein sequence ID" value="CAD2222983.1"/>
    <property type="molecule type" value="Genomic_DNA"/>
</dbReference>
<dbReference type="OrthoDB" id="277671at2759"/>
<organism evidence="1 2">
    <name type="scientific">Angomonas deanei</name>
    <dbReference type="NCBI Taxonomy" id="59799"/>
    <lineage>
        <taxon>Eukaryota</taxon>
        <taxon>Discoba</taxon>
        <taxon>Euglenozoa</taxon>
        <taxon>Kinetoplastea</taxon>
        <taxon>Metakinetoplastina</taxon>
        <taxon>Trypanosomatida</taxon>
        <taxon>Trypanosomatidae</taxon>
        <taxon>Strigomonadinae</taxon>
        <taxon>Angomonas</taxon>
    </lineage>
</organism>